<dbReference type="AlphaFoldDB" id="A0AAC9HR83"/>
<dbReference type="EMBL" id="CP014859">
    <property type="protein sequence ID" value="AOS63963.1"/>
    <property type="molecule type" value="Genomic_DNA"/>
</dbReference>
<sequence length="151" mass="16058">MSDEARRAVVTALIRLSASTDHRDRADAGHSLAGFAEMPEAREPLRGLVLDAGDTSITLTTARALLRRQDAAGLGVVVGALGRAGPNHADWIQSAVLDVFGVFARDRDAAVRVCEALASESDEQTRLGVGRLTAMLVEISPILYPVQNDEP</sequence>
<dbReference type="RefSeq" id="WP_069849965.1">
    <property type="nucleotide sequence ID" value="NZ_CP014859.1"/>
</dbReference>
<reference evidence="2" key="1">
    <citation type="submission" date="2016-03" db="EMBL/GenBank/DDBJ databases">
        <title>Complete genome sequence of the type strain Actinoalloteichus hymeniacidonis DSM 45092.</title>
        <authorList>
            <person name="Schaffert L."/>
            <person name="Albersmeier A."/>
            <person name="Winkler A."/>
            <person name="Kalinowski J."/>
            <person name="Zotchev S."/>
            <person name="Ruckert C."/>
        </authorList>
    </citation>
    <scope>NUCLEOTIDE SEQUENCE [LARGE SCALE GENOMIC DNA]</scope>
    <source>
        <strain evidence="2">HPA177(T) (DSM 45092(T))</strain>
    </source>
</reference>
<accession>A0AAC9HR83</accession>
<keyword evidence="2" id="KW-1185">Reference proteome</keyword>
<dbReference type="KEGG" id="ahm:TL08_15770"/>
<organism evidence="1 2">
    <name type="scientific">Actinoalloteichus hymeniacidonis</name>
    <dbReference type="NCBI Taxonomy" id="340345"/>
    <lineage>
        <taxon>Bacteria</taxon>
        <taxon>Bacillati</taxon>
        <taxon>Actinomycetota</taxon>
        <taxon>Actinomycetes</taxon>
        <taxon>Pseudonocardiales</taxon>
        <taxon>Pseudonocardiaceae</taxon>
        <taxon>Actinoalloteichus</taxon>
    </lineage>
</organism>
<dbReference type="Proteomes" id="UP000095210">
    <property type="component" value="Chromosome"/>
</dbReference>
<evidence type="ECO:0000313" key="1">
    <source>
        <dbReference type="EMBL" id="AOS63963.1"/>
    </source>
</evidence>
<name>A0AAC9HR83_9PSEU</name>
<gene>
    <name evidence="1" type="ORF">TL08_15770</name>
</gene>
<protein>
    <submittedName>
        <fullName evidence="1">Uncharacterized protein</fullName>
    </submittedName>
</protein>
<evidence type="ECO:0000313" key="2">
    <source>
        <dbReference type="Proteomes" id="UP000095210"/>
    </source>
</evidence>
<proteinExistence type="predicted"/>